<organism evidence="2">
    <name type="scientific">Streptomyces violaceoruber</name>
    <dbReference type="NCBI Taxonomy" id="1935"/>
    <lineage>
        <taxon>Bacteria</taxon>
        <taxon>Bacillati</taxon>
        <taxon>Actinomycetota</taxon>
        <taxon>Actinomycetes</taxon>
        <taxon>Kitasatosporales</taxon>
        <taxon>Streptomycetaceae</taxon>
        <taxon>Streptomyces</taxon>
        <taxon>Streptomyces violaceoruber group</taxon>
    </lineage>
</organism>
<accession>Q849L0</accession>
<proteinExistence type="predicted"/>
<dbReference type="AlphaFoldDB" id="Q849L0"/>
<keyword evidence="2" id="KW-0614">Plasmid</keyword>
<geneLocation type="plasmid" evidence="2">
    <name>pSV2</name>
</geneLocation>
<evidence type="ECO:0000256" key="1">
    <source>
        <dbReference type="SAM" id="MobiDB-lite"/>
    </source>
</evidence>
<reference evidence="2" key="2">
    <citation type="submission" date="2002-12" db="EMBL/GenBank/DDBJ databases">
        <title>Complete nucleotide sequence of the linear plasmid pSV2 from Streptomyces violaceoruber SANK95570.</title>
        <authorList>
            <person name="Spatz K."/>
            <person name="Scholz C.J."/>
            <person name="Redenbach M."/>
        </authorList>
    </citation>
    <scope>NUCLEOTIDE SEQUENCE</scope>
    <source>
        <strain evidence="2">SANK95570</strain>
        <plasmid evidence="2">pSV2</plasmid>
    </source>
</reference>
<name>Q849L0_STRVN</name>
<dbReference type="EMBL" id="AY211023">
    <property type="protein sequence ID" value="AAO50114.1"/>
    <property type="molecule type" value="Genomic_DNA"/>
</dbReference>
<reference evidence="2" key="1">
    <citation type="journal article" date="2002" name="FEMS Microbiol. Lett.">
        <title>Characterization of the Streptomyces violaceoruber SANK95570 plasmids pSV1 and pSV2.</title>
        <authorList>
            <person name="Spatz K."/>
            <person name="Kohn H."/>
            <person name="Redenbach M."/>
        </authorList>
    </citation>
    <scope>NUCLEOTIDE SEQUENCE</scope>
    <source>
        <strain evidence="2">SANK95570</strain>
        <plasmid evidence="2">pSV2</plasmid>
    </source>
</reference>
<feature type="region of interest" description="Disordered" evidence="1">
    <location>
        <begin position="75"/>
        <end position="108"/>
    </location>
</feature>
<evidence type="ECO:0000313" key="2">
    <source>
        <dbReference type="EMBL" id="AAO50114.1"/>
    </source>
</evidence>
<gene>
    <name evidence="2" type="primary">pSV2.30c</name>
</gene>
<sequence length="131" mass="14354">MRWTRPIEVAVGQQETCYSWTSAIHSSAQGRGRPTSRRGRDSVRRCVPVRPMRRQMTCCIPGRMAGPYCQVARPLPSQVSSKTPGALRTPFTRRPRGSPASGAQVVDEGGHGLAEAATLLRGEAVKRGRVW</sequence>
<protein>
    <submittedName>
        <fullName evidence="2">Uncharacterized protein</fullName>
    </submittedName>
</protein>